<sequence>MSSHLERSPSMESPTDNNIRKRVCKACDRCRLKKSKCDGSNPCGRCKADNAICVFGERKKSHDKVYPKGYVEMLEQQQAQLVAGLRELYRRLNAGEGWPGAPLTEQQGGHPLTHDILERLDLLQPKEGTNQYEPFEEDFTRMEKRLRDEEEAQGGPALKRRGSIGSESDHAHASSPSSHGSPPTPPKLNWEPAYVRAPSTIGVATPPAPMNQPLAHHGLPLNDPSMKPQPHAHMWDTRHAAPQTTAELMQSPFAMDRTMMDDMMTSMPTSFDFGHYDTPMDPYSGQPLMGDPWITSINPSALQNDFAAQFA</sequence>
<gene>
    <name evidence="4" type="ORF">B0J12DRAFT_678455</name>
</gene>
<reference evidence="4 5" key="1">
    <citation type="journal article" date="2021" name="Nat. Commun.">
        <title>Genetic determinants of endophytism in the Arabidopsis root mycobiome.</title>
        <authorList>
            <person name="Mesny F."/>
            <person name="Miyauchi S."/>
            <person name="Thiergart T."/>
            <person name="Pickel B."/>
            <person name="Atanasova L."/>
            <person name="Karlsson M."/>
            <person name="Huettel B."/>
            <person name="Barry K.W."/>
            <person name="Haridas S."/>
            <person name="Chen C."/>
            <person name="Bauer D."/>
            <person name="Andreopoulos W."/>
            <person name="Pangilinan J."/>
            <person name="LaButti K."/>
            <person name="Riley R."/>
            <person name="Lipzen A."/>
            <person name="Clum A."/>
            <person name="Drula E."/>
            <person name="Henrissat B."/>
            <person name="Kohler A."/>
            <person name="Grigoriev I.V."/>
            <person name="Martin F.M."/>
            <person name="Hacquard S."/>
        </authorList>
    </citation>
    <scope>NUCLEOTIDE SEQUENCE [LARGE SCALE GENOMIC DNA]</scope>
    <source>
        <strain evidence="4 5">MPI-SDFR-AT-0080</strain>
    </source>
</reference>
<evidence type="ECO:0000313" key="4">
    <source>
        <dbReference type="EMBL" id="KAH7036448.1"/>
    </source>
</evidence>
<keyword evidence="1" id="KW-0539">Nucleus</keyword>
<protein>
    <submittedName>
        <fullName evidence="4">C6 transcription factor-like protein</fullName>
    </submittedName>
</protein>
<keyword evidence="5" id="KW-1185">Reference proteome</keyword>
<dbReference type="InterPro" id="IPR036864">
    <property type="entry name" value="Zn2-C6_fun-type_DNA-bd_sf"/>
</dbReference>
<evidence type="ECO:0000256" key="1">
    <source>
        <dbReference type="ARBA" id="ARBA00023242"/>
    </source>
</evidence>
<proteinExistence type="predicted"/>
<feature type="domain" description="Zn(2)-C6 fungal-type" evidence="3">
    <location>
        <begin position="26"/>
        <end position="55"/>
    </location>
</feature>
<dbReference type="PROSITE" id="PS00463">
    <property type="entry name" value="ZN2_CY6_FUNGAL_1"/>
    <property type="match status" value="1"/>
</dbReference>
<name>A0ABQ8G1E8_9PEZI</name>
<dbReference type="EMBL" id="JAGTJR010000035">
    <property type="protein sequence ID" value="KAH7036448.1"/>
    <property type="molecule type" value="Genomic_DNA"/>
</dbReference>
<dbReference type="CDD" id="cd00067">
    <property type="entry name" value="GAL4"/>
    <property type="match status" value="1"/>
</dbReference>
<comment type="caution">
    <text evidence="4">The sequence shown here is derived from an EMBL/GenBank/DDBJ whole genome shotgun (WGS) entry which is preliminary data.</text>
</comment>
<feature type="region of interest" description="Disordered" evidence="2">
    <location>
        <begin position="147"/>
        <end position="191"/>
    </location>
</feature>
<dbReference type="SMART" id="SM00066">
    <property type="entry name" value="GAL4"/>
    <property type="match status" value="1"/>
</dbReference>
<dbReference type="InterPro" id="IPR001138">
    <property type="entry name" value="Zn2Cys6_DnaBD"/>
</dbReference>
<dbReference type="PANTHER" id="PTHR47655">
    <property type="entry name" value="QUINIC ACID UTILIZATION ACTIVATOR"/>
    <property type="match status" value="1"/>
</dbReference>
<organism evidence="4 5">
    <name type="scientific">Macrophomina phaseolina</name>
    <dbReference type="NCBI Taxonomy" id="35725"/>
    <lineage>
        <taxon>Eukaryota</taxon>
        <taxon>Fungi</taxon>
        <taxon>Dikarya</taxon>
        <taxon>Ascomycota</taxon>
        <taxon>Pezizomycotina</taxon>
        <taxon>Dothideomycetes</taxon>
        <taxon>Dothideomycetes incertae sedis</taxon>
        <taxon>Botryosphaeriales</taxon>
        <taxon>Botryosphaeriaceae</taxon>
        <taxon>Macrophomina</taxon>
    </lineage>
</organism>
<dbReference type="Proteomes" id="UP000774617">
    <property type="component" value="Unassembled WGS sequence"/>
</dbReference>
<dbReference type="InterPro" id="IPR052783">
    <property type="entry name" value="Metabolic/Drug-Res_Regulator"/>
</dbReference>
<accession>A0ABQ8G1E8</accession>
<evidence type="ECO:0000256" key="2">
    <source>
        <dbReference type="SAM" id="MobiDB-lite"/>
    </source>
</evidence>
<dbReference type="SUPFAM" id="SSF57701">
    <property type="entry name" value="Zn2/Cys6 DNA-binding domain"/>
    <property type="match status" value="1"/>
</dbReference>
<dbReference type="Pfam" id="PF00172">
    <property type="entry name" value="Zn_clus"/>
    <property type="match status" value="1"/>
</dbReference>
<dbReference type="PANTHER" id="PTHR47655:SF3">
    <property type="entry name" value="ZN(II)2CYS6 TRANSCRIPTION FACTOR (EUROFUNG)"/>
    <property type="match status" value="1"/>
</dbReference>
<evidence type="ECO:0000259" key="3">
    <source>
        <dbReference type="PROSITE" id="PS50048"/>
    </source>
</evidence>
<evidence type="ECO:0000313" key="5">
    <source>
        <dbReference type="Proteomes" id="UP000774617"/>
    </source>
</evidence>
<dbReference type="PROSITE" id="PS50048">
    <property type="entry name" value="ZN2_CY6_FUNGAL_2"/>
    <property type="match status" value="1"/>
</dbReference>
<dbReference type="Gene3D" id="4.10.240.10">
    <property type="entry name" value="Zn(2)-C6 fungal-type DNA-binding domain"/>
    <property type="match status" value="1"/>
</dbReference>